<sequence>MVVAGKNAREDGGCRRRRWFLNIEDVDFVHKKNCVYCPFNVKLVIFVIVKMDKGLLGVAEFHEDEFSKLILSWSLDDIFNEHLYNNKLVVGSKHSLLRRVWVENIPLTFESEDHYFGSFVYPLLEETRCELASSMEIMYNAPFADILSINESKSGGNRVYDVTVGHWANQCNEHDTLLGDLLLLVDGKPESASDLKRMGRTWALSIIKSNEGDGTSLKVKASQSIKFQDGMSAVYVMNTTTQKRIWNSLHRHRNLNIIKEVLYSESKVKEKCNVCSFGHDGMVSQKLDLHLLLNLNESQRKAIMAVLCKTQCSHISSVQQIRGPPGTGKTLTVSVLLFILLQMKHRTLTSAPTNVAIVQLASRVLSLVKESYETTTAIGDYFSSVGDVLLFGNRDILKVGTNTEEIYLEHRVEKLAECLGPVTEELEDLFNCKPLKDDVVISCLSLLTTLQRSLEGLALPCFSNEHAIKQFCFQRASVIFCTISSSYKLHAVNMEPLNIVVIDEAAQLKEAESTIPLQLPGMKHAILVGDERQLPAMVNSKVCIKSGFGRSLFDRLSSLGHSKHLLNVQHRMHPSISFFPNLKFYQNEIRDAQNVLSKSYEKRFLSGPLFGSYSFINVVSGREEKDDDGRSLRNMVEVAIVIKIVKYLYGAWQDSQKKLSIGVISPYAAQVVSIQEKLAHKYENLDGFSVKVKSIDGFQGGEEDIIILSTVRTNSHGSIGFISCPQRTNVALTRARHCLWILGNEKTMTGSESIWKELVFDARNRHCFFDADADEYLKTIIIAAIKKLDQLDDLVNGNSLLFKHAKWKVLFSDNFRRTFRKLIGSGIKKQVLNLLLKLSSGWRPKNRTIDLCCENSSQTLKQFKVEGYRYYVICTIDIIKEVNYTQVLKVWDILALEEIVELRKRLEGIYSAYTDDYIKRCSEKYFEGNLEVPKSWSSSQKIIRFRYLIEDESEVSVNPDDARNYVENSKVSESLLLIKFYSLSHEVLSHLLTGKEIDLPMQVTDEQMDIVLSPKSSFIIGRSGTGKTTVLTMKLFQKEQKFRIASDGICEAEISQFRDAEVVGDPKSSKPSVLRQLFVTVSPNLCYAVKQNVSYLTSFSSNGSSSAEIILGKTDVIPSEFNDVPDTFVNIPVKYYPLVITYQKFLMMLDGTLGNSFFERFLEAREDSRGNRISSRSIAMQSVIRLREVTFDRFCSFYWPHFNSNLTKKLDGSRVFTEIISHIKGGLQTGECIDRKLSYEGYCLLAESRTSTLNKEKREIVYTLFEAYEKMKSERGEYDLGDLVNDIHHRLKKGKYNGDQMDFVYIDEVQDLSMRQISLFKYICQNVDEGFTFAGDTAQTIARGVDFRFQDIRFLFYEEFLSARTSVKLGKGLVSEIKQLKQNFRTHAGVLDLAQSVIDILYCYFIHSIDKLEPEISLISGEAPILLESGSDENAIVTIFGDTGTSGKIAGFGANQVILVRDDYSKNEICEYVGKNALVLTIVECKGLEFQDVLLYNFFGTSPLKDQWRVIYEYMKKHDWLNGRHPQSFPAFDEARHSVLCSELKQLYVAITRTRQRLWICENKEELSKPMFDYWKMRGLVQIRKLDDSVAQAIRVASTPQEWRERGKKFFFEKNFVMATFCFERAGDTMWEKLAKASGLRASAYQMRGTNHETFQGYVREAAGIFESIGKLELAASCYCDLGDYERAGKIYVSTCKKVDAAAECFSLAGCYSEAVEAYAKEDKFSDSFQGYVREAAGIFESIGKLELAASCYCDLGDYERAGKIYVSTCKKVDAAAECFSLAGCYNEAVEAYAKEDKFSDCLSTCKEGKLFDKGLRYINCWKERANFQRKEIQQIAQEFLENCALDYHENKDPKSMMKFVKAFCSMESKRVFLRSLGCLDDLILLEEESGHFLEAAELARSWGDVLKEAHLLEKAGHFKEAVILLLWYVFFSSLWGDGNRGWPLKQFDQKEKLCKKVKLLAKMDSEVFYDFVCSQLRVLSDQQSSLTELKKDLDVSKKNESLRGEILLNRKILDAHLHQNSSMYEWEDELPININEHCEDVISQNRVSVRTLVFYWNMWKENVVDIFESFGSFHNEEPNKHKDFVGFSLNYFGVRKYHVNGNIVYLIANKDADWIKNCGQKGLHRDGKCLTVDGRMLVLAMRSYWQSELFSVGIKVLETLEGLFHKSKSNGLAFHQSTSLLHIFEVSKFLLGCQYLNLTSLFKKKLQRFLKVSTSYFDLMVPLDWRISMSKDFISLRKTDLSVKLLNEILLQNIDIKGDITYWTIGRVMMICLSCRQHLVLFKMVMKVLLYNPTWKSFYEKFWNDGMKDSYVARELQHALGDTFRANWKCPGCISPHSFMYLLDSLLFFASVSSEIIFTTRSSLVGWLTSFDSTGPLNTSLSVCKQKIPDCTVHFIVGIVKKIFYNKDDTVSWIQRSKIDPSYYHPLLALRLIMILSLIYLNVSDCSKLLRDLLCGGNNIAYLLPNKFVSDLLSRKKGSCLNLNPEVVAQAFISIEDPLLIMYSGDVSPKIHAPCSISVDLGKSKEESMSIMLSEIDTHCVQDPANNVDCGTMPEATSSTAPPDANLSVNPVDESNAEQQMNSEFVKQIVKAMNRTTKGVLLNKYMAKSMKKLLNPFKKVLNDVLEDRNCSEEEIKFVRDAYSDMKGFYQLCDQSSPNVRHKVSSKHMQRAQDFIQNTMPKCNDIIRRSLMPQEPKVEQMLELESSSSMAQVEETGEDMNHGEETLGEVALENQTNGDWRISMSKDFISLRKTDLSVKLLNEILLQNIDIKGDITYWTIGRVMMICLSCRQHLVLFKMVMKVLLYNPTWKSFYEKFWNDGMKDSYVARELQHALGDTFRANWKCPGCISPHSFMYLLDSLLFFASVSSEIIFTTRSSLVGWLTSFDSTGPLNTSLSVCKQKIPDCTVHFIVGIIKKIFYNKDDTVSWIQRSKIDPSYYHPLLALRLIMILSLIYLHVSDCSKLLRDLLCGGNNIAYLLPNKFVSDLLSRKKGSCLNLNPEVVAQAFISIEDPLLIMYSGDVSPKIHAPCSISVDLGKSKEEIMSILFSEIDTHCVQDPANNVDCGTMPEATSSTASPDANLSVNPVDESNAEQQMNSDFVKQIVKAMNRTTKGVPLNKYMVKSMKKLLNPFKKVLNHVLEDRNCSEEEIKFVRDAYSDMKGFYQLCDQSSPNVRHKVSSKHMQRAQDFIQNTMPKCNDIIRRSLMPQEPKVEQMLRVREQQQHGPS</sequence>
<keyword evidence="3 5" id="KW-0347">Helicase</keyword>
<name>A0A2U1M6Z0_ARTAN</name>
<evidence type="ECO:0000313" key="8">
    <source>
        <dbReference type="Proteomes" id="UP000245207"/>
    </source>
</evidence>
<dbReference type="InterPro" id="IPR041679">
    <property type="entry name" value="DNA2/NAM7-like_C"/>
</dbReference>
<dbReference type="Gene3D" id="1.25.40.10">
    <property type="entry name" value="Tetratricopeptide repeat domain"/>
    <property type="match status" value="1"/>
</dbReference>
<feature type="binding site" evidence="5">
    <location>
        <begin position="1021"/>
        <end position="1028"/>
    </location>
    <ligand>
        <name>ATP</name>
        <dbReference type="ChEBI" id="CHEBI:30616"/>
    </ligand>
</feature>
<keyword evidence="2 5" id="KW-0378">Hydrolase</keyword>
<dbReference type="OrthoDB" id="3156807at2759"/>
<dbReference type="Pfam" id="PF00580">
    <property type="entry name" value="UvrD-helicase"/>
    <property type="match status" value="1"/>
</dbReference>
<proteinExistence type="predicted"/>
<keyword evidence="8" id="KW-1185">Reference proteome</keyword>
<dbReference type="GO" id="GO:0005694">
    <property type="term" value="C:chromosome"/>
    <property type="evidence" value="ECO:0007669"/>
    <property type="project" value="UniProtKB-ARBA"/>
</dbReference>
<dbReference type="EMBL" id="PKPP01006298">
    <property type="protein sequence ID" value="PWA56984.1"/>
    <property type="molecule type" value="Genomic_DNA"/>
</dbReference>
<dbReference type="InterPro" id="IPR041677">
    <property type="entry name" value="DNA2/NAM7_AAA_11"/>
</dbReference>
<dbReference type="InterPro" id="IPR047187">
    <property type="entry name" value="SF1_C_Upf1"/>
</dbReference>
<reference evidence="7 8" key="1">
    <citation type="journal article" date="2018" name="Mol. Plant">
        <title>The genome of Artemisia annua provides insight into the evolution of Asteraceae family and artemisinin biosynthesis.</title>
        <authorList>
            <person name="Shen Q."/>
            <person name="Zhang L."/>
            <person name="Liao Z."/>
            <person name="Wang S."/>
            <person name="Yan T."/>
            <person name="Shi P."/>
            <person name="Liu M."/>
            <person name="Fu X."/>
            <person name="Pan Q."/>
            <person name="Wang Y."/>
            <person name="Lv Z."/>
            <person name="Lu X."/>
            <person name="Zhang F."/>
            <person name="Jiang W."/>
            <person name="Ma Y."/>
            <person name="Chen M."/>
            <person name="Hao X."/>
            <person name="Li L."/>
            <person name="Tang Y."/>
            <person name="Lv G."/>
            <person name="Zhou Y."/>
            <person name="Sun X."/>
            <person name="Brodelius P.E."/>
            <person name="Rose J.K.C."/>
            <person name="Tang K."/>
        </authorList>
    </citation>
    <scope>NUCLEOTIDE SEQUENCE [LARGE SCALE GENOMIC DNA]</scope>
    <source>
        <strain evidence="8">cv. Huhao1</strain>
        <tissue evidence="7">Leaf</tissue>
    </source>
</reference>
<dbReference type="InterPro" id="IPR039904">
    <property type="entry name" value="TRANK1"/>
</dbReference>
<dbReference type="InterPro" id="IPR011990">
    <property type="entry name" value="TPR-like_helical_dom_sf"/>
</dbReference>
<comment type="caution">
    <text evidence="7">The sequence shown here is derived from an EMBL/GenBank/DDBJ whole genome shotgun (WGS) entry which is preliminary data.</text>
</comment>
<dbReference type="FunFam" id="3.40.50.300:FF:000326">
    <property type="entry name" value="P-loop containing nucleoside triphosphate hydrolase"/>
    <property type="match status" value="1"/>
</dbReference>
<dbReference type="Proteomes" id="UP000245207">
    <property type="component" value="Unassembled WGS sequence"/>
</dbReference>
<dbReference type="Pfam" id="PF13086">
    <property type="entry name" value="AAA_11"/>
    <property type="match status" value="1"/>
</dbReference>
<dbReference type="PROSITE" id="PS51198">
    <property type="entry name" value="UVRD_HELICASE_ATP_BIND"/>
    <property type="match status" value="1"/>
</dbReference>
<evidence type="ECO:0000313" key="7">
    <source>
        <dbReference type="EMBL" id="PWA56984.1"/>
    </source>
</evidence>
<protein>
    <submittedName>
        <fullName evidence="7">UvrD-like Helicase, ATP-binding domain, P-loop containing nucleoside triphosphate hydrolase</fullName>
    </submittedName>
</protein>
<keyword evidence="4 5" id="KW-0067">ATP-binding</keyword>
<dbReference type="Gene3D" id="3.40.50.300">
    <property type="entry name" value="P-loop containing nucleotide triphosphate hydrolases"/>
    <property type="match status" value="4"/>
</dbReference>
<keyword evidence="1 5" id="KW-0547">Nucleotide-binding</keyword>
<dbReference type="InterPro" id="IPR027417">
    <property type="entry name" value="P-loop_NTPase"/>
</dbReference>
<dbReference type="GO" id="GO:0016787">
    <property type="term" value="F:hydrolase activity"/>
    <property type="evidence" value="ECO:0007669"/>
    <property type="project" value="UniProtKB-UniRule"/>
</dbReference>
<evidence type="ECO:0000256" key="2">
    <source>
        <dbReference type="ARBA" id="ARBA00022801"/>
    </source>
</evidence>
<evidence type="ECO:0000259" key="6">
    <source>
        <dbReference type="PROSITE" id="PS51198"/>
    </source>
</evidence>
<dbReference type="Pfam" id="PF13087">
    <property type="entry name" value="AAA_12"/>
    <property type="match status" value="1"/>
</dbReference>
<evidence type="ECO:0000256" key="3">
    <source>
        <dbReference type="ARBA" id="ARBA00022806"/>
    </source>
</evidence>
<accession>A0A2U1M6Z0</accession>
<dbReference type="STRING" id="35608.A0A2U1M6Z0"/>
<dbReference type="PANTHER" id="PTHR21529">
    <property type="entry name" value="MAMMARY TURMOR VIRUS RECEPTOR HOMOLOG 1, 2 MTVR1, 2"/>
    <property type="match status" value="1"/>
</dbReference>
<dbReference type="InterPro" id="IPR014016">
    <property type="entry name" value="UvrD-like_ATP-bd"/>
</dbReference>
<evidence type="ECO:0000256" key="1">
    <source>
        <dbReference type="ARBA" id="ARBA00022741"/>
    </source>
</evidence>
<evidence type="ECO:0000256" key="4">
    <source>
        <dbReference type="ARBA" id="ARBA00022840"/>
    </source>
</evidence>
<dbReference type="GO" id="GO:0004386">
    <property type="term" value="F:helicase activity"/>
    <property type="evidence" value="ECO:0007669"/>
    <property type="project" value="UniProtKB-UniRule"/>
</dbReference>
<gene>
    <name evidence="7" type="ORF">CTI12_AA379140</name>
</gene>
<dbReference type="InterPro" id="IPR045529">
    <property type="entry name" value="DUF6469"/>
</dbReference>
<dbReference type="SUPFAM" id="SSF52540">
    <property type="entry name" value="P-loop containing nucleoside triphosphate hydrolases"/>
    <property type="match status" value="2"/>
</dbReference>
<organism evidence="7 8">
    <name type="scientific">Artemisia annua</name>
    <name type="common">Sweet wormwood</name>
    <dbReference type="NCBI Taxonomy" id="35608"/>
    <lineage>
        <taxon>Eukaryota</taxon>
        <taxon>Viridiplantae</taxon>
        <taxon>Streptophyta</taxon>
        <taxon>Embryophyta</taxon>
        <taxon>Tracheophyta</taxon>
        <taxon>Spermatophyta</taxon>
        <taxon>Magnoliopsida</taxon>
        <taxon>eudicotyledons</taxon>
        <taxon>Gunneridae</taxon>
        <taxon>Pentapetalae</taxon>
        <taxon>asterids</taxon>
        <taxon>campanulids</taxon>
        <taxon>Asterales</taxon>
        <taxon>Asteraceae</taxon>
        <taxon>Asteroideae</taxon>
        <taxon>Anthemideae</taxon>
        <taxon>Artemisiinae</taxon>
        <taxon>Artemisia</taxon>
    </lineage>
</organism>
<dbReference type="GO" id="GO:0005524">
    <property type="term" value="F:ATP binding"/>
    <property type="evidence" value="ECO:0007669"/>
    <property type="project" value="UniProtKB-UniRule"/>
</dbReference>
<dbReference type="PANTHER" id="PTHR21529:SF4">
    <property type="entry name" value="TPR AND ANKYRIN REPEAT-CONTAINING PROTEIN 1"/>
    <property type="match status" value="1"/>
</dbReference>
<evidence type="ECO:0000256" key="5">
    <source>
        <dbReference type="PROSITE-ProRule" id="PRU00560"/>
    </source>
</evidence>
<dbReference type="Pfam" id="PF20073">
    <property type="entry name" value="DUF6469"/>
    <property type="match status" value="1"/>
</dbReference>
<dbReference type="CDD" id="cd18808">
    <property type="entry name" value="SF1_C_Upf1"/>
    <property type="match status" value="1"/>
</dbReference>
<feature type="domain" description="UvrD-like helicase ATP-binding" evidence="6">
    <location>
        <begin position="1000"/>
        <end position="1387"/>
    </location>
</feature>